<dbReference type="Gene3D" id="1.10.600.10">
    <property type="entry name" value="Farnesyl Diphosphate Synthase"/>
    <property type="match status" value="1"/>
</dbReference>
<dbReference type="EMBL" id="JACIDR010000001">
    <property type="protein sequence ID" value="MBB3972410.1"/>
    <property type="molecule type" value="Genomic_DNA"/>
</dbReference>
<reference evidence="1 2" key="1">
    <citation type="submission" date="2020-08" db="EMBL/GenBank/DDBJ databases">
        <title>Genomic Encyclopedia of Type Strains, Phase IV (KMG-IV): sequencing the most valuable type-strain genomes for metagenomic binning, comparative biology and taxonomic classification.</title>
        <authorList>
            <person name="Goeker M."/>
        </authorList>
    </citation>
    <scope>NUCLEOTIDE SEQUENCE [LARGE SCALE GENOMIC DNA]</scope>
    <source>
        <strain evidence="1 2">DSM 25481</strain>
    </source>
</reference>
<evidence type="ECO:0000313" key="1">
    <source>
        <dbReference type="EMBL" id="MBB3972410.1"/>
    </source>
</evidence>
<gene>
    <name evidence="1" type="ORF">GGR24_001043</name>
</gene>
<name>A0A7W6GEP1_9HYPH</name>
<dbReference type="AlphaFoldDB" id="A0A7W6GEP1"/>
<evidence type="ECO:0000313" key="2">
    <source>
        <dbReference type="Proteomes" id="UP000528964"/>
    </source>
</evidence>
<keyword evidence="2" id="KW-1185">Reference proteome</keyword>
<dbReference type="SUPFAM" id="SSF48576">
    <property type="entry name" value="Terpenoid synthases"/>
    <property type="match status" value="1"/>
</dbReference>
<dbReference type="RefSeq" id="WP_183394188.1">
    <property type="nucleotide sequence ID" value="NZ_JACIDR010000001.1"/>
</dbReference>
<dbReference type="InterPro" id="IPR008949">
    <property type="entry name" value="Isoprenoid_synthase_dom_sf"/>
</dbReference>
<sequence length="284" mass="30633">MSETGVPPAIAGDPIASLVREADFDRYASALFTPAEARAHLLALYAFDAEVARVRGLVSDPMVGELRLQWWRDALNDPERADAVAHPVARALEGAIRHGRLPRQALLDLIDARADDLYDDPIATLADLEGRIGATSSVVLRLASLICAEGADPGGAEAAGFAGVAQGLARLLRRLPRSQMLLPIDRMAAHGVTREDLSESRASPELSRLAAELRDLARRRLAEARSAAAAVDPVAAPAFLPVALVAGDLDRLDHADSPLAPPPERARWRRLLRLWRASRRTPSF</sequence>
<dbReference type="GO" id="GO:0016740">
    <property type="term" value="F:transferase activity"/>
    <property type="evidence" value="ECO:0007669"/>
    <property type="project" value="UniProtKB-KW"/>
</dbReference>
<dbReference type="Proteomes" id="UP000528964">
    <property type="component" value="Unassembled WGS sequence"/>
</dbReference>
<organism evidence="1 2">
    <name type="scientific">Hansschlegelia beijingensis</name>
    <dbReference type="NCBI Taxonomy" id="1133344"/>
    <lineage>
        <taxon>Bacteria</taxon>
        <taxon>Pseudomonadati</taxon>
        <taxon>Pseudomonadota</taxon>
        <taxon>Alphaproteobacteria</taxon>
        <taxon>Hyphomicrobiales</taxon>
        <taxon>Methylopilaceae</taxon>
        <taxon>Hansschlegelia</taxon>
    </lineage>
</organism>
<dbReference type="EC" id="2.5.1.32" evidence="1"/>
<proteinExistence type="predicted"/>
<accession>A0A7W6GEP1</accession>
<dbReference type="InterPro" id="IPR002060">
    <property type="entry name" value="Squ/phyt_synthse"/>
</dbReference>
<comment type="caution">
    <text evidence="1">The sequence shown here is derived from an EMBL/GenBank/DDBJ whole genome shotgun (WGS) entry which is preliminary data.</text>
</comment>
<protein>
    <submittedName>
        <fullName evidence="1">Phytoene synthase</fullName>
        <ecNumber evidence="1">2.5.1.32</ecNumber>
    </submittedName>
</protein>
<keyword evidence="1" id="KW-0808">Transferase</keyword>
<dbReference type="Pfam" id="PF00494">
    <property type="entry name" value="SQS_PSY"/>
    <property type="match status" value="1"/>
</dbReference>